<dbReference type="RefSeq" id="XP_018004121.1">
    <property type="nucleotide sequence ID" value="XM_018146763.1"/>
</dbReference>
<evidence type="ECO:0000256" key="4">
    <source>
        <dbReference type="ARBA" id="ARBA00023002"/>
    </source>
</evidence>
<dbReference type="PROSITE" id="PS01094">
    <property type="entry name" value="UPF0076"/>
    <property type="match status" value="1"/>
</dbReference>
<dbReference type="Pfam" id="PF01042">
    <property type="entry name" value="Ribonuc_L-PSP"/>
    <property type="match status" value="1"/>
</dbReference>
<accession>A0A0N0NQP9</accession>
<evidence type="ECO:0000256" key="3">
    <source>
        <dbReference type="ARBA" id="ARBA00022827"/>
    </source>
</evidence>
<comment type="caution">
    <text evidence="6">The sequence shown here is derived from an EMBL/GenBank/DDBJ whole genome shotgun (WGS) entry which is preliminary data.</text>
</comment>
<dbReference type="PANTHER" id="PTHR46720:SF3">
    <property type="entry name" value="FAD-BINDING DOMAIN-CONTAINING PROTEIN-RELATED"/>
    <property type="match status" value="1"/>
</dbReference>
<gene>
    <name evidence="6" type="ORF">AB675_6468</name>
</gene>
<dbReference type="PRINTS" id="PR00420">
    <property type="entry name" value="RNGMNOXGNASE"/>
</dbReference>
<evidence type="ECO:0000313" key="6">
    <source>
        <dbReference type="EMBL" id="KPI44158.1"/>
    </source>
</evidence>
<dbReference type="VEuPathDB" id="FungiDB:AB675_6468"/>
<dbReference type="Proteomes" id="UP000038010">
    <property type="component" value="Unassembled WGS sequence"/>
</dbReference>
<dbReference type="CDD" id="cd00448">
    <property type="entry name" value="YjgF_YER057c_UK114_family"/>
    <property type="match status" value="1"/>
</dbReference>
<dbReference type="EMBL" id="LFJN01000004">
    <property type="protein sequence ID" value="KPI44158.1"/>
    <property type="molecule type" value="Genomic_DNA"/>
</dbReference>
<dbReference type="InterPro" id="IPR002938">
    <property type="entry name" value="FAD-bd"/>
</dbReference>
<feature type="domain" description="FAD-binding" evidence="5">
    <location>
        <begin position="132"/>
        <end position="365"/>
    </location>
</feature>
<organism evidence="6 7">
    <name type="scientific">Cyphellophora attinorum</name>
    <dbReference type="NCBI Taxonomy" id="1664694"/>
    <lineage>
        <taxon>Eukaryota</taxon>
        <taxon>Fungi</taxon>
        <taxon>Dikarya</taxon>
        <taxon>Ascomycota</taxon>
        <taxon>Pezizomycotina</taxon>
        <taxon>Eurotiomycetes</taxon>
        <taxon>Chaetothyriomycetidae</taxon>
        <taxon>Chaetothyriales</taxon>
        <taxon>Cyphellophoraceae</taxon>
        <taxon>Cyphellophora</taxon>
    </lineage>
</organism>
<keyword evidence="2" id="KW-0285">Flavoprotein</keyword>
<dbReference type="Pfam" id="PF01494">
    <property type="entry name" value="FAD_binding_3"/>
    <property type="match status" value="1"/>
</dbReference>
<keyword evidence="3" id="KW-0274">FAD</keyword>
<keyword evidence="4" id="KW-0560">Oxidoreductase</keyword>
<dbReference type="GO" id="GO:0071949">
    <property type="term" value="F:FAD binding"/>
    <property type="evidence" value="ECO:0007669"/>
    <property type="project" value="InterPro"/>
</dbReference>
<evidence type="ECO:0000256" key="2">
    <source>
        <dbReference type="ARBA" id="ARBA00022630"/>
    </source>
</evidence>
<dbReference type="GO" id="GO:0044550">
    <property type="term" value="P:secondary metabolite biosynthetic process"/>
    <property type="evidence" value="ECO:0007669"/>
    <property type="project" value="TreeGrafter"/>
</dbReference>
<reference evidence="6 7" key="1">
    <citation type="submission" date="2015-06" db="EMBL/GenBank/DDBJ databases">
        <title>Draft genome of the ant-associated black yeast Phialophora attae CBS 131958.</title>
        <authorList>
            <person name="Moreno L.F."/>
            <person name="Stielow B.J."/>
            <person name="de Hoog S."/>
            <person name="Vicente V.A."/>
            <person name="Weiss V.A."/>
            <person name="de Vries M."/>
            <person name="Cruz L.M."/>
            <person name="Souza E.M."/>
        </authorList>
    </citation>
    <scope>NUCLEOTIDE SEQUENCE [LARGE SCALE GENOMIC DNA]</scope>
    <source>
        <strain evidence="6 7">CBS 131958</strain>
    </source>
</reference>
<dbReference type="STRING" id="1664694.A0A0N0NQP9"/>
<dbReference type="InterPro" id="IPR036188">
    <property type="entry name" value="FAD/NAD-bd_sf"/>
</dbReference>
<dbReference type="NCBIfam" id="TIGR00004">
    <property type="entry name" value="Rid family detoxifying hydrolase"/>
    <property type="match status" value="1"/>
</dbReference>
<dbReference type="InterPro" id="IPR051104">
    <property type="entry name" value="FAD_monoxygenase"/>
</dbReference>
<dbReference type="GO" id="GO:0016491">
    <property type="term" value="F:oxidoreductase activity"/>
    <property type="evidence" value="ECO:0007669"/>
    <property type="project" value="UniProtKB-KW"/>
</dbReference>
<evidence type="ECO:0000256" key="1">
    <source>
        <dbReference type="ARBA" id="ARBA00010552"/>
    </source>
</evidence>
<dbReference type="OrthoDB" id="417877at2759"/>
<dbReference type="InterPro" id="IPR019897">
    <property type="entry name" value="RidA_CS"/>
</dbReference>
<dbReference type="FunFam" id="3.30.1330.40:FF:000001">
    <property type="entry name" value="L-PSP family endoribonuclease"/>
    <property type="match status" value="1"/>
</dbReference>
<dbReference type="PANTHER" id="PTHR46720">
    <property type="entry name" value="HYDROXYLASE, PUTATIVE (AFU_ORTHOLOGUE AFUA_3G01460)-RELATED"/>
    <property type="match status" value="1"/>
</dbReference>
<dbReference type="SUPFAM" id="SSF51905">
    <property type="entry name" value="FAD/NAD(P)-binding domain"/>
    <property type="match status" value="1"/>
</dbReference>
<evidence type="ECO:0000259" key="5">
    <source>
        <dbReference type="Pfam" id="PF01494"/>
    </source>
</evidence>
<dbReference type="Gene3D" id="3.30.1330.40">
    <property type="entry name" value="RutC-like"/>
    <property type="match status" value="1"/>
</dbReference>
<protein>
    <submittedName>
        <fullName evidence="6">Protein mmf1, mitochondrial</fullName>
    </submittedName>
</protein>
<dbReference type="Gene3D" id="3.50.50.60">
    <property type="entry name" value="FAD/NAD(P)-binding domain"/>
    <property type="match status" value="1"/>
</dbReference>
<dbReference type="InterPro" id="IPR006056">
    <property type="entry name" value="RidA"/>
</dbReference>
<sequence>MGSLSNDKISVIILGGGIAGITLLRGLLQYSHIDPVVYEATQCYRDVGGGMALHKNAIGAMESIDPAIKNSYFRNANSMAADDETELSTHVVMVEGPFTGEILARLGTAKGRKTISRYDLLNGWFDLVPKERVHFGKRSHSLEELSDGSVRCSFEDGTTVTGDCVIAADGIHSKSRQFLLSKDHPAARPVNHDKWLSINRQIPMEDGLKVLTGPTEYVRIMIGPRGYISTSPLHKGKTLSMTLMTTGEATQENLDVRLEHSYWAGYDQECLSVVSVMRSGSGPDVFWNLADHDRAPIYHRNNVVIIGDAAHATMPFIGNGAAQALEDSAVLHAVFAKVQQKEDVPLAFQAFETVRKERSQLVVEASREAGRIDRYDVGHIPGADPYTRDGLDAIKKRFKEIGAFTNEVDVSPPVTIAPPLHHPPYQTTTSHHNPPVPPLSAHPKHPPILPLHPQHVLHQIHTDAAAPAAGPYSQAIKAGGTIYCSGQIPADASGQIVDSSITASTRQCCENLKAVLEEAGSGLGKVVRCGVYLTDMEYFQEMNVEYEKWFGHKPARSCIAVKQLPKGVKVEIDCIALA</sequence>
<dbReference type="AlphaFoldDB" id="A0A0N0NQP9"/>
<dbReference type="GO" id="GO:0005739">
    <property type="term" value="C:mitochondrion"/>
    <property type="evidence" value="ECO:0007669"/>
    <property type="project" value="UniProtKB-ARBA"/>
</dbReference>
<dbReference type="SUPFAM" id="SSF55298">
    <property type="entry name" value="YjgF-like"/>
    <property type="match status" value="1"/>
</dbReference>
<keyword evidence="7" id="KW-1185">Reference proteome</keyword>
<dbReference type="InterPro" id="IPR035959">
    <property type="entry name" value="RutC-like_sf"/>
</dbReference>
<proteinExistence type="inferred from homology"/>
<dbReference type="InterPro" id="IPR006175">
    <property type="entry name" value="YjgF/YER057c/UK114"/>
</dbReference>
<name>A0A0N0NQP9_9EURO</name>
<comment type="similarity">
    <text evidence="1">Belongs to the RutC family.</text>
</comment>
<evidence type="ECO:0000313" key="7">
    <source>
        <dbReference type="Proteomes" id="UP000038010"/>
    </source>
</evidence>
<dbReference type="GeneID" id="28738643"/>